<feature type="domain" description="Response regulatory" evidence="11">
    <location>
        <begin position="3"/>
        <end position="117"/>
    </location>
</feature>
<protein>
    <submittedName>
        <fullName evidence="13">Type IV pili methyl-accepting chemotaxis transducer N-terminal domain-containing protein</fullName>
    </submittedName>
</protein>
<reference evidence="14" key="1">
    <citation type="journal article" date="2019" name="Int. J. Syst. Evol. Microbiol.">
        <title>The Global Catalogue of Microorganisms (GCM) 10K type strain sequencing project: providing services to taxonomists for standard genome sequencing and annotation.</title>
        <authorList>
            <consortium name="The Broad Institute Genomics Platform"/>
            <consortium name="The Broad Institute Genome Sequencing Center for Infectious Disease"/>
            <person name="Wu L."/>
            <person name="Ma J."/>
        </authorList>
    </citation>
    <scope>NUCLEOTIDE SEQUENCE [LARGE SCALE GENOMIC DNA]</scope>
    <source>
        <strain evidence="14">CGMCC 4.7277</strain>
    </source>
</reference>
<dbReference type="SUPFAM" id="SSF52172">
    <property type="entry name" value="CheY-like"/>
    <property type="match status" value="1"/>
</dbReference>
<dbReference type="RefSeq" id="WP_068831700.1">
    <property type="nucleotide sequence ID" value="NZ_JBHSMX010000003.1"/>
</dbReference>
<organism evidence="13 14">
    <name type="scientific">Polaromonas jejuensis</name>
    <dbReference type="NCBI Taxonomy" id="457502"/>
    <lineage>
        <taxon>Bacteria</taxon>
        <taxon>Pseudomonadati</taxon>
        <taxon>Pseudomonadota</taxon>
        <taxon>Betaproteobacteria</taxon>
        <taxon>Burkholderiales</taxon>
        <taxon>Comamonadaceae</taxon>
        <taxon>Polaromonas</taxon>
    </lineage>
</organism>
<dbReference type="SMART" id="SM00448">
    <property type="entry name" value="REC"/>
    <property type="match status" value="1"/>
</dbReference>
<keyword evidence="6" id="KW-0805">Transcription regulation</keyword>
<feature type="modified residue" description="4-aspartylphosphate" evidence="10">
    <location>
        <position position="53"/>
    </location>
</feature>
<comment type="caution">
    <text evidence="13">The sequence shown here is derived from an EMBL/GenBank/DDBJ whole genome shotgun (WGS) entry which is preliminary data.</text>
</comment>
<dbReference type="Gene3D" id="3.40.50.2300">
    <property type="match status" value="1"/>
</dbReference>
<dbReference type="InterPro" id="IPR036388">
    <property type="entry name" value="WH-like_DNA-bd_sf"/>
</dbReference>
<evidence type="ECO:0000259" key="11">
    <source>
        <dbReference type="PROSITE" id="PS50110"/>
    </source>
</evidence>
<gene>
    <name evidence="13" type="ORF">ACFPP7_00790</name>
</gene>
<proteinExistence type="predicted"/>
<evidence type="ECO:0000313" key="14">
    <source>
        <dbReference type="Proteomes" id="UP001596084"/>
    </source>
</evidence>
<evidence type="ECO:0000256" key="4">
    <source>
        <dbReference type="ARBA" id="ARBA00022989"/>
    </source>
</evidence>
<dbReference type="SMART" id="SM01012">
    <property type="entry name" value="ANTAR"/>
    <property type="match status" value="1"/>
</dbReference>
<keyword evidence="14" id="KW-1185">Reference proteome</keyword>
<keyword evidence="2 10" id="KW-0597">Phosphoprotein</keyword>
<evidence type="ECO:0000256" key="9">
    <source>
        <dbReference type="ARBA" id="ARBA00023163"/>
    </source>
</evidence>
<evidence type="ECO:0000256" key="3">
    <source>
        <dbReference type="ARBA" id="ARBA00022692"/>
    </source>
</evidence>
<dbReference type="PANTHER" id="PTHR48111">
    <property type="entry name" value="REGULATOR OF RPOS"/>
    <property type="match status" value="1"/>
</dbReference>
<dbReference type="PANTHER" id="PTHR48111:SF1">
    <property type="entry name" value="TWO-COMPONENT RESPONSE REGULATOR ORR33"/>
    <property type="match status" value="1"/>
</dbReference>
<comment type="subcellular location">
    <subcellularLocation>
        <location evidence="1">Membrane</location>
        <topology evidence="1">Multi-pass membrane protein</topology>
    </subcellularLocation>
</comment>
<keyword evidence="3" id="KW-0812">Transmembrane</keyword>
<keyword evidence="8" id="KW-0472">Membrane</keyword>
<dbReference type="EMBL" id="JBHSMX010000003">
    <property type="protein sequence ID" value="MFC5519451.1"/>
    <property type="molecule type" value="Genomic_DNA"/>
</dbReference>
<dbReference type="Pfam" id="PF13675">
    <property type="entry name" value="PilJ"/>
    <property type="match status" value="2"/>
</dbReference>
<name>A0ABW0Q3M3_9BURK</name>
<evidence type="ECO:0000256" key="7">
    <source>
        <dbReference type="ARBA" id="ARBA00023125"/>
    </source>
</evidence>
<evidence type="ECO:0000256" key="10">
    <source>
        <dbReference type="PROSITE-ProRule" id="PRU00169"/>
    </source>
</evidence>
<keyword evidence="9" id="KW-0804">Transcription</keyword>
<dbReference type="Pfam" id="PF00072">
    <property type="entry name" value="Response_reg"/>
    <property type="match status" value="1"/>
</dbReference>
<dbReference type="Proteomes" id="UP001596084">
    <property type="component" value="Unassembled WGS sequence"/>
</dbReference>
<keyword evidence="7" id="KW-0238">DNA-binding</keyword>
<dbReference type="Gene3D" id="1.10.10.10">
    <property type="entry name" value="Winged helix-like DNA-binding domain superfamily/Winged helix DNA-binding domain"/>
    <property type="match status" value="1"/>
</dbReference>
<accession>A0ABW0Q3M3</accession>
<dbReference type="InterPro" id="IPR011006">
    <property type="entry name" value="CheY-like_superfamily"/>
</dbReference>
<evidence type="ECO:0000256" key="2">
    <source>
        <dbReference type="ARBA" id="ARBA00022553"/>
    </source>
</evidence>
<dbReference type="PROSITE" id="PS50110">
    <property type="entry name" value="RESPONSE_REGULATORY"/>
    <property type="match status" value="1"/>
</dbReference>
<dbReference type="InterPro" id="IPR039420">
    <property type="entry name" value="WalR-like"/>
</dbReference>
<dbReference type="Pfam" id="PF03861">
    <property type="entry name" value="ANTAR"/>
    <property type="match status" value="1"/>
</dbReference>
<evidence type="ECO:0000313" key="13">
    <source>
        <dbReference type="EMBL" id="MFC5519451.1"/>
    </source>
</evidence>
<evidence type="ECO:0000256" key="6">
    <source>
        <dbReference type="ARBA" id="ARBA00023015"/>
    </source>
</evidence>
<evidence type="ECO:0000259" key="12">
    <source>
        <dbReference type="PROSITE" id="PS50921"/>
    </source>
</evidence>
<evidence type="ECO:0000256" key="1">
    <source>
        <dbReference type="ARBA" id="ARBA00004141"/>
    </source>
</evidence>
<dbReference type="InterPro" id="IPR029095">
    <property type="entry name" value="NarX-like_N"/>
</dbReference>
<feature type="domain" description="ANTAR" evidence="12">
    <location>
        <begin position="123"/>
        <end position="184"/>
    </location>
</feature>
<evidence type="ECO:0000256" key="5">
    <source>
        <dbReference type="ARBA" id="ARBA00023012"/>
    </source>
</evidence>
<keyword evidence="5" id="KW-0902">Two-component regulatory system</keyword>
<sequence length="435" mass="48011">MTSALVHLNGSNSAHPLVSDLEAAGIRVLGVAEDRSKLVQEVVRHAPDVVICDDSLPGETLFRVTQAIADTAPCPVLVFTSDGDADNIVRATESGIHAYVVSGYGPHRLRPLIHLAQARFRRERALQEELRDISSRFEERKMVDRAKGILMRARQVSDDDAFQMLRTASMHSNQRLGQVSQHIIHSAHFAEAVNRSGQLRMLSQRLVKLHLLQQAGVQAARCGEQLKESVRRIDANLAHLGRSLSRPTHGDLLGQVVLAWTDLKQVLNGHPKAGQRAPGHESVDELAELLLQAAERLTSNLENSGSVMPLQLLNVAGRQRMLSQRFAKYALLAVLGDSSLMQRSEDGMAESSAAFEQALSYLNGIPLTSQDIRNALDTASMGWQQMLADARDARQSSGQERLTRLERLAVASEDLLNVFERLSDHYERSMQMLVG</sequence>
<dbReference type="InterPro" id="IPR005561">
    <property type="entry name" value="ANTAR"/>
</dbReference>
<keyword evidence="4" id="KW-1133">Transmembrane helix</keyword>
<evidence type="ECO:0000256" key="8">
    <source>
        <dbReference type="ARBA" id="ARBA00023136"/>
    </source>
</evidence>
<dbReference type="InterPro" id="IPR001789">
    <property type="entry name" value="Sig_transdc_resp-reg_receiver"/>
</dbReference>
<dbReference type="PROSITE" id="PS50921">
    <property type="entry name" value="ANTAR"/>
    <property type="match status" value="1"/>
</dbReference>